<gene>
    <name evidence="1" type="ORF">LCGC14_0702790</name>
</gene>
<accession>A0A0F9TQ30</accession>
<protein>
    <submittedName>
        <fullName evidence="1">Uncharacterized protein</fullName>
    </submittedName>
</protein>
<organism evidence="1">
    <name type="scientific">marine sediment metagenome</name>
    <dbReference type="NCBI Taxonomy" id="412755"/>
    <lineage>
        <taxon>unclassified sequences</taxon>
        <taxon>metagenomes</taxon>
        <taxon>ecological metagenomes</taxon>
    </lineage>
</organism>
<evidence type="ECO:0000313" key="1">
    <source>
        <dbReference type="EMBL" id="KKN43488.1"/>
    </source>
</evidence>
<comment type="caution">
    <text evidence="1">The sequence shown here is derived from an EMBL/GenBank/DDBJ whole genome shotgun (WGS) entry which is preliminary data.</text>
</comment>
<reference evidence="1" key="1">
    <citation type="journal article" date="2015" name="Nature">
        <title>Complex archaea that bridge the gap between prokaryotes and eukaryotes.</title>
        <authorList>
            <person name="Spang A."/>
            <person name="Saw J.H."/>
            <person name="Jorgensen S.L."/>
            <person name="Zaremba-Niedzwiedzka K."/>
            <person name="Martijn J."/>
            <person name="Lind A.E."/>
            <person name="van Eijk R."/>
            <person name="Schleper C."/>
            <person name="Guy L."/>
            <person name="Ettema T.J."/>
        </authorList>
    </citation>
    <scope>NUCLEOTIDE SEQUENCE</scope>
</reference>
<name>A0A0F9TQ30_9ZZZZ</name>
<sequence>MTWDYAAMLPEKMNERLRTPLIYEFKRPMLLLSHYGGDIAALATSWIAVDDTKFRGEFTNQYPNILIRVTGHARTSTAGGSITFDILIDDAYYVSSLKDTPYTSGLSLNSTPVAGLDEEIDMIAVLLDVTPGKHSYSLHWKGYSGLTTLRTSTRECLMMIREL</sequence>
<proteinExistence type="predicted"/>
<dbReference type="EMBL" id="LAZR01001508">
    <property type="protein sequence ID" value="KKN43488.1"/>
    <property type="molecule type" value="Genomic_DNA"/>
</dbReference>
<dbReference type="AlphaFoldDB" id="A0A0F9TQ30"/>